<protein>
    <submittedName>
        <fullName evidence="8">Pkinase-domain-containing protein</fullName>
    </submittedName>
</protein>
<keyword evidence="2" id="KW-0808">Transferase</keyword>
<dbReference type="SUPFAM" id="SSF56112">
    <property type="entry name" value="Protein kinase-like (PK-like)"/>
    <property type="match status" value="1"/>
</dbReference>
<dbReference type="Gene3D" id="1.10.510.10">
    <property type="entry name" value="Transferase(Phosphotransferase) domain 1"/>
    <property type="match status" value="1"/>
</dbReference>
<dbReference type="InterPro" id="IPR000719">
    <property type="entry name" value="Prot_kinase_dom"/>
</dbReference>
<dbReference type="InterPro" id="IPR008271">
    <property type="entry name" value="Ser/Thr_kinase_AS"/>
</dbReference>
<proteinExistence type="predicted"/>
<dbReference type="InParanoid" id="A0A1E7FCH2"/>
<evidence type="ECO:0000256" key="3">
    <source>
        <dbReference type="ARBA" id="ARBA00022741"/>
    </source>
</evidence>
<dbReference type="EMBL" id="KV784359">
    <property type="protein sequence ID" value="OEU15878.1"/>
    <property type="molecule type" value="Genomic_DNA"/>
</dbReference>
<dbReference type="InterPro" id="IPR011009">
    <property type="entry name" value="Kinase-like_dom_sf"/>
</dbReference>
<accession>A0A1E7FCH2</accession>
<dbReference type="PROSITE" id="PS00108">
    <property type="entry name" value="PROTEIN_KINASE_ST"/>
    <property type="match status" value="1"/>
</dbReference>
<dbReference type="Pfam" id="PF00069">
    <property type="entry name" value="Pkinase"/>
    <property type="match status" value="1"/>
</dbReference>
<evidence type="ECO:0000256" key="2">
    <source>
        <dbReference type="ARBA" id="ARBA00022679"/>
    </source>
</evidence>
<dbReference type="OrthoDB" id="40902at2759"/>
<sequence length="278" mass="31876">MTTSLTSNGSDSDSSISENNNYIIRLLDVIEDRKSIHIITELCEGGELYDYIDDSEHDQNNNEELRCATIIFQILTAFQFLHDDANIAHRDLKASNFVFVRKPSISISSLELRIIDFGLSKYKGLYSKNYKYMTSEVGTPYYVAPEVLTQQRYTTKCDIWSIGVLAYLTLTGTLPVMGKDELETVHKLMNPNLEVDFSNTKFKKKISRSAQDFCRALLQHDPKKRPTAQQALRFDWIVKHCGESNLESKSESQSFTDVMGVHHNHRSRRRLPSLSTYT</sequence>
<evidence type="ECO:0000256" key="6">
    <source>
        <dbReference type="SAM" id="MobiDB-lite"/>
    </source>
</evidence>
<organism evidence="8 9">
    <name type="scientific">Fragilariopsis cylindrus CCMP1102</name>
    <dbReference type="NCBI Taxonomy" id="635003"/>
    <lineage>
        <taxon>Eukaryota</taxon>
        <taxon>Sar</taxon>
        <taxon>Stramenopiles</taxon>
        <taxon>Ochrophyta</taxon>
        <taxon>Bacillariophyta</taxon>
        <taxon>Bacillariophyceae</taxon>
        <taxon>Bacillariophycidae</taxon>
        <taxon>Bacillariales</taxon>
        <taxon>Bacillariaceae</taxon>
        <taxon>Fragilariopsis</taxon>
    </lineage>
</organism>
<dbReference type="Gene3D" id="3.30.200.20">
    <property type="entry name" value="Phosphorylase Kinase, domain 1"/>
    <property type="match status" value="1"/>
</dbReference>
<gene>
    <name evidence="8" type="ORF">FRACYDRAFT_187494</name>
</gene>
<dbReference type="GO" id="GO:0005524">
    <property type="term" value="F:ATP binding"/>
    <property type="evidence" value="ECO:0007669"/>
    <property type="project" value="UniProtKB-KW"/>
</dbReference>
<reference evidence="8 9" key="1">
    <citation type="submission" date="2016-09" db="EMBL/GenBank/DDBJ databases">
        <title>Extensive genetic diversity and differential bi-allelic expression allows diatom success in the polar Southern Ocean.</title>
        <authorList>
            <consortium name="DOE Joint Genome Institute"/>
            <person name="Mock T."/>
            <person name="Otillar R.P."/>
            <person name="Strauss J."/>
            <person name="Dupont C."/>
            <person name="Frickenhaus S."/>
            <person name="Maumus F."/>
            <person name="Mcmullan M."/>
            <person name="Sanges R."/>
            <person name="Schmutz J."/>
            <person name="Toseland A."/>
            <person name="Valas R."/>
            <person name="Veluchamy A."/>
            <person name="Ward B.J."/>
            <person name="Allen A."/>
            <person name="Barry K."/>
            <person name="Falciatore A."/>
            <person name="Ferrante M."/>
            <person name="Fortunato A.E."/>
            <person name="Gloeckner G."/>
            <person name="Gruber A."/>
            <person name="Hipkin R."/>
            <person name="Janech M."/>
            <person name="Kroth P."/>
            <person name="Leese F."/>
            <person name="Lindquist E."/>
            <person name="Lyon B.R."/>
            <person name="Martin J."/>
            <person name="Mayer C."/>
            <person name="Parker M."/>
            <person name="Quesneville H."/>
            <person name="Raymond J."/>
            <person name="Uhlig C."/>
            <person name="Valentin K.U."/>
            <person name="Worden A.Z."/>
            <person name="Armbrust E.V."/>
            <person name="Bowler C."/>
            <person name="Green B."/>
            <person name="Moulton V."/>
            <person name="Van Oosterhout C."/>
            <person name="Grigoriev I."/>
        </authorList>
    </citation>
    <scope>NUCLEOTIDE SEQUENCE [LARGE SCALE GENOMIC DNA]</scope>
    <source>
        <strain evidence="8 9">CCMP1102</strain>
    </source>
</reference>
<keyword evidence="9" id="KW-1185">Reference proteome</keyword>
<dbReference type="KEGG" id="fcy:FRACYDRAFT_187494"/>
<dbReference type="PANTHER" id="PTHR24349">
    <property type="entry name" value="SERINE/THREONINE-PROTEIN KINASE"/>
    <property type="match status" value="1"/>
</dbReference>
<evidence type="ECO:0000313" key="8">
    <source>
        <dbReference type="EMBL" id="OEU15878.1"/>
    </source>
</evidence>
<dbReference type="Proteomes" id="UP000095751">
    <property type="component" value="Unassembled WGS sequence"/>
</dbReference>
<evidence type="ECO:0000259" key="7">
    <source>
        <dbReference type="PROSITE" id="PS50011"/>
    </source>
</evidence>
<evidence type="ECO:0000256" key="5">
    <source>
        <dbReference type="ARBA" id="ARBA00022840"/>
    </source>
</evidence>
<evidence type="ECO:0000256" key="4">
    <source>
        <dbReference type="ARBA" id="ARBA00022777"/>
    </source>
</evidence>
<dbReference type="InterPro" id="IPR050205">
    <property type="entry name" value="CDPK_Ser/Thr_kinases"/>
</dbReference>
<keyword evidence="5" id="KW-0067">ATP-binding</keyword>
<dbReference type="GO" id="GO:0004674">
    <property type="term" value="F:protein serine/threonine kinase activity"/>
    <property type="evidence" value="ECO:0007669"/>
    <property type="project" value="UniProtKB-KW"/>
</dbReference>
<feature type="compositionally biased region" description="Basic residues" evidence="6">
    <location>
        <begin position="262"/>
        <end position="271"/>
    </location>
</feature>
<evidence type="ECO:0000256" key="1">
    <source>
        <dbReference type="ARBA" id="ARBA00022527"/>
    </source>
</evidence>
<keyword evidence="3" id="KW-0547">Nucleotide-binding</keyword>
<feature type="region of interest" description="Disordered" evidence="6">
    <location>
        <begin position="257"/>
        <end position="278"/>
    </location>
</feature>
<evidence type="ECO:0000313" key="9">
    <source>
        <dbReference type="Proteomes" id="UP000095751"/>
    </source>
</evidence>
<dbReference type="SMART" id="SM00220">
    <property type="entry name" value="S_TKc"/>
    <property type="match status" value="1"/>
</dbReference>
<dbReference type="PROSITE" id="PS50011">
    <property type="entry name" value="PROTEIN_KINASE_DOM"/>
    <property type="match status" value="1"/>
</dbReference>
<name>A0A1E7FCH2_9STRA</name>
<keyword evidence="4 8" id="KW-0418">Kinase</keyword>
<dbReference type="AlphaFoldDB" id="A0A1E7FCH2"/>
<keyword evidence="1" id="KW-0723">Serine/threonine-protein kinase</keyword>
<feature type="domain" description="Protein kinase" evidence="7">
    <location>
        <begin position="1"/>
        <end position="237"/>
    </location>
</feature>